<feature type="region of interest" description="Disordered" evidence="1">
    <location>
        <begin position="370"/>
        <end position="485"/>
    </location>
</feature>
<comment type="caution">
    <text evidence="3">The sequence shown here is derived from an EMBL/GenBank/DDBJ whole genome shotgun (WGS) entry which is preliminary data.</text>
</comment>
<feature type="compositionally biased region" description="Pro residues" evidence="1">
    <location>
        <begin position="239"/>
        <end position="249"/>
    </location>
</feature>
<feature type="compositionally biased region" description="Low complexity" evidence="1">
    <location>
        <begin position="250"/>
        <end position="261"/>
    </location>
</feature>
<keyword evidence="2" id="KW-0472">Membrane</keyword>
<feature type="compositionally biased region" description="Basic residues" evidence="1">
    <location>
        <begin position="445"/>
        <end position="455"/>
    </location>
</feature>
<feature type="region of interest" description="Disordered" evidence="1">
    <location>
        <begin position="208"/>
        <end position="266"/>
    </location>
</feature>
<dbReference type="AlphaFoldDB" id="A0A9X3EW96"/>
<keyword evidence="2" id="KW-0812">Transmembrane</keyword>
<evidence type="ECO:0008006" key="5">
    <source>
        <dbReference type="Google" id="ProtNLM"/>
    </source>
</evidence>
<evidence type="ECO:0000256" key="2">
    <source>
        <dbReference type="SAM" id="Phobius"/>
    </source>
</evidence>
<protein>
    <recommendedName>
        <fullName evidence="5">FecR protein domain-containing protein</fullName>
    </recommendedName>
</protein>
<reference evidence="3" key="1">
    <citation type="submission" date="2022-11" db="EMBL/GenBank/DDBJ databases">
        <title>Minimal conservation of predation-associated metabolite biosynthetic gene clusters underscores biosynthetic potential of Myxococcota including descriptions for ten novel species: Archangium lansinium sp. nov., Myxococcus landrumus sp. nov., Nannocystis bai.</title>
        <authorList>
            <person name="Ahearne A."/>
            <person name="Stevens C."/>
            <person name="Phillips K."/>
        </authorList>
    </citation>
    <scope>NUCLEOTIDE SEQUENCE</scope>
    <source>
        <strain evidence="3">Na p29</strain>
    </source>
</reference>
<feature type="compositionally biased region" description="Basic residues" evidence="1">
    <location>
        <begin position="370"/>
        <end position="383"/>
    </location>
</feature>
<feature type="transmembrane region" description="Helical" evidence="2">
    <location>
        <begin position="45"/>
        <end position="63"/>
    </location>
</feature>
<accession>A0A9X3EW96</accession>
<evidence type="ECO:0000313" key="4">
    <source>
        <dbReference type="Proteomes" id="UP001150924"/>
    </source>
</evidence>
<dbReference type="Proteomes" id="UP001150924">
    <property type="component" value="Unassembled WGS sequence"/>
</dbReference>
<dbReference type="RefSeq" id="WP_267774727.1">
    <property type="nucleotide sequence ID" value="NZ_JAPNKE010000002.1"/>
</dbReference>
<name>A0A9X3EW96_9BACT</name>
<feature type="compositionally biased region" description="Low complexity" evidence="1">
    <location>
        <begin position="534"/>
        <end position="549"/>
    </location>
</feature>
<dbReference type="EMBL" id="JAPNKE010000002">
    <property type="protein sequence ID" value="MCY1011453.1"/>
    <property type="molecule type" value="Genomic_DNA"/>
</dbReference>
<feature type="region of interest" description="Disordered" evidence="1">
    <location>
        <begin position="512"/>
        <end position="554"/>
    </location>
</feature>
<organism evidence="3 4">
    <name type="scientific">Nannocystis pusilla</name>
    <dbReference type="NCBI Taxonomy" id="889268"/>
    <lineage>
        <taxon>Bacteria</taxon>
        <taxon>Pseudomonadati</taxon>
        <taxon>Myxococcota</taxon>
        <taxon>Polyangia</taxon>
        <taxon>Nannocystales</taxon>
        <taxon>Nannocystaceae</taxon>
        <taxon>Nannocystis</taxon>
    </lineage>
</organism>
<evidence type="ECO:0000256" key="1">
    <source>
        <dbReference type="SAM" id="MobiDB-lite"/>
    </source>
</evidence>
<gene>
    <name evidence="3" type="ORF">OV079_39015</name>
</gene>
<keyword evidence="2" id="KW-1133">Transmembrane helix</keyword>
<sequence length="795" mass="83422">MTDPVQRLAREVARNLGDGPGAVRRERQRAAVARLTRAPRPRASATWWLVPLAAAVLLAMFLARPAAVSAPLTVTVAQQAVMVGAWLAAPEREALVLDFPDDSRAELAARAGARLTRAEPTRVELALERGALTLHVTPVPGRAWAVTAGPFTVALTDADVTATWSAETGVLRVEVHRGSVDVTDAAGTTHLREGQRLELRAPAAASDVLARRESLPPDADPSPAPIPVAAEPAANPSAPTRPPSLPRPSAPLSGAAAPSRSTPAESPTWLALAESGDCTAALAGAARLGLSQLHRTLAAGDLDLLAHCARVTGDAARAREALLALRRRFPSDPRARTAAFLLGRIVVDLDHDPTRAADWFKVPGRSARRCIGRRRASPPRGARRAPLADPTSVGRPASRSHRLPRPAGADLPNPAIQAPLLAESPRWSSRFSQRHEPSPPATPRACRHSIAHHRLLPPLTPQRTLPSRPGRANSPEPSARPRATYPRMRRALLLAILHTGCGPGFLDPILTTGIDPSSPGEATTFATDGLPETPSGASISSASGSSPGPDLTTLSSGVPDDCTFVCTATTDDGSFIVPPDPPAACDVWAQDCPPGEKCTAAGPPPLEADSIVCAPIVSDPDQLGEPCQMLAEGYLGPDTCDLGLYCHDIDPFSHKGTCIPLCTGDFAAPSCPIGQACLKHDLPLCLPACDPLLDLCPAGDTCLWLGHEFGCWPAGEQPKKGLFEVCEYADPCEDGQICTNTMTAAECDQDGVACCIPFCDLDAPACPGFGRACETFYPDTPPPPGLEHLGVCTLP</sequence>
<dbReference type="Gene3D" id="2.60.120.1440">
    <property type="match status" value="1"/>
</dbReference>
<proteinExistence type="predicted"/>
<evidence type="ECO:0000313" key="3">
    <source>
        <dbReference type="EMBL" id="MCY1011453.1"/>
    </source>
</evidence>
<keyword evidence="4" id="KW-1185">Reference proteome</keyword>
<feature type="compositionally biased region" description="Low complexity" evidence="1">
    <location>
        <begin position="227"/>
        <end position="238"/>
    </location>
</feature>